<evidence type="ECO:0000313" key="4">
    <source>
        <dbReference type="EMBL" id="GLS05383.1"/>
    </source>
</evidence>
<dbReference type="PANTHER" id="PTHR38764:SF1">
    <property type="entry name" value="ACYL CARRIER PROTEIN PHOSPHODIESTERASE"/>
    <property type="match status" value="1"/>
</dbReference>
<organism evidence="4 5">
    <name type="scientific">Chitiniphilus shinanonensis</name>
    <dbReference type="NCBI Taxonomy" id="553088"/>
    <lineage>
        <taxon>Bacteria</taxon>
        <taxon>Pseudomonadati</taxon>
        <taxon>Pseudomonadota</taxon>
        <taxon>Betaproteobacteria</taxon>
        <taxon>Neisseriales</taxon>
        <taxon>Chitinibacteraceae</taxon>
        <taxon>Chitiniphilus</taxon>
    </lineage>
</organism>
<evidence type="ECO:0000256" key="3">
    <source>
        <dbReference type="ARBA" id="ARBA00023098"/>
    </source>
</evidence>
<keyword evidence="2" id="KW-0378">Hydrolase</keyword>
<dbReference type="PANTHER" id="PTHR38764">
    <property type="entry name" value="ACYL CARRIER PROTEIN PHOSPHODIESTERASE"/>
    <property type="match status" value="1"/>
</dbReference>
<keyword evidence="3" id="KW-0443">Lipid metabolism</keyword>
<dbReference type="Pfam" id="PF04336">
    <property type="entry name" value="ACP_PD"/>
    <property type="match status" value="1"/>
</dbReference>
<proteinExistence type="predicted"/>
<evidence type="ECO:0000256" key="1">
    <source>
        <dbReference type="ARBA" id="ARBA00022516"/>
    </source>
</evidence>
<dbReference type="Proteomes" id="UP001156836">
    <property type="component" value="Unassembled WGS sequence"/>
</dbReference>
<dbReference type="EMBL" id="BSOZ01000044">
    <property type="protein sequence ID" value="GLS05383.1"/>
    <property type="molecule type" value="Genomic_DNA"/>
</dbReference>
<evidence type="ECO:0000313" key="5">
    <source>
        <dbReference type="Proteomes" id="UP001156836"/>
    </source>
</evidence>
<keyword evidence="1" id="KW-0444">Lipid biosynthesis</keyword>
<accession>A0ABQ6BUL8</accession>
<dbReference type="InterPro" id="IPR007431">
    <property type="entry name" value="ACP_PD"/>
</dbReference>
<dbReference type="PIRSF" id="PIRSF011489">
    <property type="entry name" value="DUF479"/>
    <property type="match status" value="1"/>
</dbReference>
<evidence type="ECO:0000256" key="2">
    <source>
        <dbReference type="ARBA" id="ARBA00022801"/>
    </source>
</evidence>
<protein>
    <submittedName>
        <fullName evidence="4">ACP phosphodiesterase</fullName>
    </submittedName>
</protein>
<gene>
    <name evidence="4" type="ORF">GCM10007860_25350</name>
</gene>
<reference evidence="5" key="1">
    <citation type="journal article" date="2019" name="Int. J. Syst. Evol. Microbiol.">
        <title>The Global Catalogue of Microorganisms (GCM) 10K type strain sequencing project: providing services to taxonomists for standard genome sequencing and annotation.</title>
        <authorList>
            <consortium name="The Broad Institute Genomics Platform"/>
            <consortium name="The Broad Institute Genome Sequencing Center for Infectious Disease"/>
            <person name="Wu L."/>
            <person name="Ma J."/>
        </authorList>
    </citation>
    <scope>NUCLEOTIDE SEQUENCE [LARGE SCALE GENOMIC DNA]</scope>
    <source>
        <strain evidence="5">NBRC 104970</strain>
    </source>
</reference>
<keyword evidence="5" id="KW-1185">Reference proteome</keyword>
<comment type="caution">
    <text evidence="4">The sequence shown here is derived from an EMBL/GenBank/DDBJ whole genome shotgun (WGS) entry which is preliminary data.</text>
</comment>
<name>A0ABQ6BUL8_9NEIS</name>
<sequence>MGDFVKGPLPGRLPQPLADGVALHRAIDAWAEGHPAFRASRARVSAARRRVSGIMVDLFYDHFLALHWTRFVPRPLEAFARDAYAEVAREARWLPEPLAAVLPAMQRHDWLSSYRDPANVAFALERMAERRLRQPNPLAGGGAELGERYGEFEADFLAFLPDARAFADDWRARRDAGRGAG</sequence>